<evidence type="ECO:0000313" key="1">
    <source>
        <dbReference type="EMBL" id="EMD32310.1"/>
    </source>
</evidence>
<accession>M2QJM0</accession>
<dbReference type="HOGENOM" id="CLU_006344_16_0_1"/>
<sequence length="150" mass="17688">MHREHIWAMPCWYGGAEPFDCVFVNETSTHGKIPSLSDGLRVVRVRLFFSFRYRGVRYPCALMHWFKVIGNAPDEVAGMWIVRKDCNHRTHLPNISVIHLSHVLRSAHLPPVFTHALIPSEHQPHQTLRVFKLFYVNRYIDHHAYEVVHW</sequence>
<gene>
    <name evidence="1" type="ORF">CERSUDRAFT_58825</name>
</gene>
<organism evidence="1 2">
    <name type="scientific">Ceriporiopsis subvermispora (strain B)</name>
    <name type="common">White-rot fungus</name>
    <name type="synonym">Gelatoporia subvermispora</name>
    <dbReference type="NCBI Taxonomy" id="914234"/>
    <lineage>
        <taxon>Eukaryota</taxon>
        <taxon>Fungi</taxon>
        <taxon>Dikarya</taxon>
        <taxon>Basidiomycota</taxon>
        <taxon>Agaricomycotina</taxon>
        <taxon>Agaricomycetes</taxon>
        <taxon>Polyporales</taxon>
        <taxon>Gelatoporiaceae</taxon>
        <taxon>Gelatoporia</taxon>
    </lineage>
</organism>
<protein>
    <submittedName>
        <fullName evidence="1">Uncharacterized protein</fullName>
    </submittedName>
</protein>
<dbReference type="AlphaFoldDB" id="M2QJM0"/>
<evidence type="ECO:0000313" key="2">
    <source>
        <dbReference type="Proteomes" id="UP000016930"/>
    </source>
</evidence>
<dbReference type="EMBL" id="KB445812">
    <property type="protein sequence ID" value="EMD32310.1"/>
    <property type="molecule type" value="Genomic_DNA"/>
</dbReference>
<reference evidence="1 2" key="1">
    <citation type="journal article" date="2012" name="Proc. Natl. Acad. Sci. U.S.A.">
        <title>Comparative genomics of Ceriporiopsis subvermispora and Phanerochaete chrysosporium provide insight into selective ligninolysis.</title>
        <authorList>
            <person name="Fernandez-Fueyo E."/>
            <person name="Ruiz-Duenas F.J."/>
            <person name="Ferreira P."/>
            <person name="Floudas D."/>
            <person name="Hibbett D.S."/>
            <person name="Canessa P."/>
            <person name="Larrondo L.F."/>
            <person name="James T.Y."/>
            <person name="Seelenfreund D."/>
            <person name="Lobos S."/>
            <person name="Polanco R."/>
            <person name="Tello M."/>
            <person name="Honda Y."/>
            <person name="Watanabe T."/>
            <person name="Watanabe T."/>
            <person name="Ryu J.S."/>
            <person name="Kubicek C.P."/>
            <person name="Schmoll M."/>
            <person name="Gaskell J."/>
            <person name="Hammel K.E."/>
            <person name="St John F.J."/>
            <person name="Vanden Wymelenberg A."/>
            <person name="Sabat G."/>
            <person name="Splinter BonDurant S."/>
            <person name="Syed K."/>
            <person name="Yadav J.S."/>
            <person name="Doddapaneni H."/>
            <person name="Subramanian V."/>
            <person name="Lavin J.L."/>
            <person name="Oguiza J.A."/>
            <person name="Perez G."/>
            <person name="Pisabarro A.G."/>
            <person name="Ramirez L."/>
            <person name="Santoyo F."/>
            <person name="Master E."/>
            <person name="Coutinho P.M."/>
            <person name="Henrissat B."/>
            <person name="Lombard V."/>
            <person name="Magnuson J.K."/>
            <person name="Kuees U."/>
            <person name="Hori C."/>
            <person name="Igarashi K."/>
            <person name="Samejima M."/>
            <person name="Held B.W."/>
            <person name="Barry K.W."/>
            <person name="LaButti K.M."/>
            <person name="Lapidus A."/>
            <person name="Lindquist E.A."/>
            <person name="Lucas S.M."/>
            <person name="Riley R."/>
            <person name="Salamov A.A."/>
            <person name="Hoffmeister D."/>
            <person name="Schwenk D."/>
            <person name="Hadar Y."/>
            <person name="Yarden O."/>
            <person name="de Vries R.P."/>
            <person name="Wiebenga A."/>
            <person name="Stenlid J."/>
            <person name="Eastwood D."/>
            <person name="Grigoriev I.V."/>
            <person name="Berka R.M."/>
            <person name="Blanchette R.A."/>
            <person name="Kersten P."/>
            <person name="Martinez A.T."/>
            <person name="Vicuna R."/>
            <person name="Cullen D."/>
        </authorList>
    </citation>
    <scope>NUCLEOTIDE SEQUENCE [LARGE SCALE GENOMIC DNA]</scope>
    <source>
        <strain evidence="1 2">B</strain>
    </source>
</reference>
<dbReference type="OrthoDB" id="2752506at2759"/>
<name>M2QJM0_CERS8</name>
<proteinExistence type="predicted"/>
<keyword evidence="2" id="KW-1185">Reference proteome</keyword>
<dbReference type="Proteomes" id="UP000016930">
    <property type="component" value="Unassembled WGS sequence"/>
</dbReference>
<dbReference type="STRING" id="914234.M2QJM0"/>